<keyword evidence="2" id="KW-1185">Reference proteome</keyword>
<sequence>MGERGSGAAAGCWRSGRRVSAADGVGDLGDVRAHLVASVLAPGRGPHDAALPRMQWPVRRRASTRCCYHHHGQLVLVFLHLELPLTHN</sequence>
<reference evidence="1" key="1">
    <citation type="submission" date="2015-06" db="UniProtKB">
        <authorList>
            <consortium name="EnsemblPlants"/>
        </authorList>
    </citation>
    <scope>IDENTIFICATION</scope>
</reference>
<dbReference type="AlphaFoldDB" id="I1NY25"/>
<dbReference type="EnsemblPlants" id="ORGLA02G0063100.1">
    <property type="protein sequence ID" value="ORGLA02G0063100.1"/>
    <property type="gene ID" value="ORGLA02G0063100"/>
</dbReference>
<evidence type="ECO:0000313" key="2">
    <source>
        <dbReference type="Proteomes" id="UP000007306"/>
    </source>
</evidence>
<dbReference type="Gramene" id="ORGLA02G0063100.1">
    <property type="protein sequence ID" value="ORGLA02G0063100.1"/>
    <property type="gene ID" value="ORGLA02G0063100"/>
</dbReference>
<dbReference type="HOGENOM" id="CLU_2472741_0_0_1"/>
<reference evidence="1 2" key="2">
    <citation type="submission" date="2018-04" db="EMBL/GenBank/DDBJ databases">
        <title>OglaRS2 (Oryza glaberrima Reference Sequence Version 2).</title>
        <authorList>
            <person name="Zhang J."/>
            <person name="Kudrna D."/>
            <person name="Lee S."/>
            <person name="Talag J."/>
            <person name="Rajasekar S."/>
            <person name="Wing R.A."/>
        </authorList>
    </citation>
    <scope>NUCLEOTIDE SEQUENCE [LARGE SCALE GENOMIC DNA]</scope>
    <source>
        <strain evidence="1 2">cv. IRGC 96717</strain>
    </source>
</reference>
<evidence type="ECO:0000313" key="1">
    <source>
        <dbReference type="EnsemblPlants" id="ORGLA02G0063100.1"/>
    </source>
</evidence>
<accession>I1NY25</accession>
<proteinExistence type="predicted"/>
<name>I1NY25_ORYGL</name>
<dbReference type="Proteomes" id="UP000007306">
    <property type="component" value="Chromosome 2"/>
</dbReference>
<protein>
    <submittedName>
        <fullName evidence="1">Uncharacterized protein</fullName>
    </submittedName>
</protein>
<organism evidence="1 2">
    <name type="scientific">Oryza glaberrima</name>
    <name type="common">African rice</name>
    <dbReference type="NCBI Taxonomy" id="4538"/>
    <lineage>
        <taxon>Eukaryota</taxon>
        <taxon>Viridiplantae</taxon>
        <taxon>Streptophyta</taxon>
        <taxon>Embryophyta</taxon>
        <taxon>Tracheophyta</taxon>
        <taxon>Spermatophyta</taxon>
        <taxon>Magnoliopsida</taxon>
        <taxon>Liliopsida</taxon>
        <taxon>Poales</taxon>
        <taxon>Poaceae</taxon>
        <taxon>BOP clade</taxon>
        <taxon>Oryzoideae</taxon>
        <taxon>Oryzeae</taxon>
        <taxon>Oryzinae</taxon>
        <taxon>Oryza</taxon>
    </lineage>
</organism>